<dbReference type="GO" id="GO:0046872">
    <property type="term" value="F:metal ion binding"/>
    <property type="evidence" value="ECO:0007669"/>
    <property type="project" value="UniProtKB-KW"/>
</dbReference>
<name>A0A6J7SLM0_9ZZZZ</name>
<organism evidence="5">
    <name type="scientific">freshwater metagenome</name>
    <dbReference type="NCBI Taxonomy" id="449393"/>
    <lineage>
        <taxon>unclassified sequences</taxon>
        <taxon>metagenomes</taxon>
        <taxon>ecological metagenomes</taxon>
    </lineage>
</organism>
<evidence type="ECO:0000256" key="2">
    <source>
        <dbReference type="ARBA" id="ARBA00022723"/>
    </source>
</evidence>
<protein>
    <submittedName>
        <fullName evidence="5">Unannotated protein</fullName>
    </submittedName>
</protein>
<evidence type="ECO:0000256" key="1">
    <source>
        <dbReference type="ARBA" id="ARBA00022617"/>
    </source>
</evidence>
<dbReference type="GO" id="GO:0016491">
    <property type="term" value="F:oxidoreductase activity"/>
    <property type="evidence" value="ECO:0007669"/>
    <property type="project" value="InterPro"/>
</dbReference>
<dbReference type="HAMAP" id="MF_02244">
    <property type="entry name" value="Coproheme_decarbox_2"/>
    <property type="match status" value="1"/>
</dbReference>
<keyword evidence="1" id="KW-0349">Heme</keyword>
<dbReference type="GO" id="GO:0020037">
    <property type="term" value="F:heme binding"/>
    <property type="evidence" value="ECO:0007669"/>
    <property type="project" value="InterPro"/>
</dbReference>
<dbReference type="NCBIfam" id="NF042928">
    <property type="entry name" value="HemQ_actino"/>
    <property type="match status" value="1"/>
</dbReference>
<dbReference type="EMBL" id="CAFBMC010000031">
    <property type="protein sequence ID" value="CAB4897106.1"/>
    <property type="molecule type" value="Genomic_DNA"/>
</dbReference>
<evidence type="ECO:0000313" key="5">
    <source>
        <dbReference type="EMBL" id="CAB5041953.1"/>
    </source>
</evidence>
<dbReference type="AlphaFoldDB" id="A0A6J7SLM0"/>
<keyword evidence="2" id="KW-0479">Metal-binding</keyword>
<accession>A0A6J7SLM0</accession>
<gene>
    <name evidence="4" type="ORF">UFOPK3495_00753</name>
    <name evidence="5" type="ORF">UFOPK4237_01426</name>
</gene>
<dbReference type="PANTHER" id="PTHR36843:SF1">
    <property type="entry name" value="COPROHEME DECARBOXYLASE"/>
    <property type="match status" value="1"/>
</dbReference>
<dbReference type="Pfam" id="PF06778">
    <property type="entry name" value="Chlor_dismutase"/>
    <property type="match status" value="1"/>
</dbReference>
<dbReference type="Gene3D" id="3.30.70.1030">
    <property type="entry name" value="Apc35880, domain 1"/>
    <property type="match status" value="2"/>
</dbReference>
<sequence length="236" mass="27058">MTTSDVRIASEPKLTAREANETIRYTCWTTFKRIFGPSETSLGEFNDLLASWAKRDITVRGLYDVSGLRADADVMTWLHAPTADMIQQALRELRQSELGQSLEMTWSGMGMHRPAEFNKSHVPSFMLGKEPKDWVSVYPFVRSYEWYLLPDDERREMLFEHGMMGRDYGGILSNTVAAFALGDYEWLLALESDDLDEIVDMMRTLRSAKARLHVREEIPFFTGRRVDAATWVASLA</sequence>
<dbReference type="SUPFAM" id="SSF54909">
    <property type="entry name" value="Dimeric alpha+beta barrel"/>
    <property type="match status" value="1"/>
</dbReference>
<dbReference type="PANTHER" id="PTHR36843">
    <property type="entry name" value="HEME-DEPENDENT PEROXIDASE YWFI-RELATED"/>
    <property type="match status" value="1"/>
</dbReference>
<dbReference type="EMBL" id="CAFBPZ010000120">
    <property type="protein sequence ID" value="CAB5041953.1"/>
    <property type="molecule type" value="Genomic_DNA"/>
</dbReference>
<keyword evidence="3" id="KW-0408">Iron</keyword>
<dbReference type="InterPro" id="IPR010644">
    <property type="entry name" value="ChdC/CLD"/>
</dbReference>
<evidence type="ECO:0000256" key="3">
    <source>
        <dbReference type="ARBA" id="ARBA00023004"/>
    </source>
</evidence>
<dbReference type="InterPro" id="IPR011008">
    <property type="entry name" value="Dimeric_a/b-barrel"/>
</dbReference>
<evidence type="ECO:0000313" key="4">
    <source>
        <dbReference type="EMBL" id="CAB4897106.1"/>
    </source>
</evidence>
<proteinExistence type="inferred from homology"/>
<reference evidence="5" key="1">
    <citation type="submission" date="2020-05" db="EMBL/GenBank/DDBJ databases">
        <authorList>
            <person name="Chiriac C."/>
            <person name="Salcher M."/>
            <person name="Ghai R."/>
            <person name="Kavagutti S V."/>
        </authorList>
    </citation>
    <scope>NUCLEOTIDE SEQUENCE</scope>
</reference>